<evidence type="ECO:0000259" key="3">
    <source>
        <dbReference type="PROSITE" id="PS50010"/>
    </source>
</evidence>
<evidence type="ECO:0000313" key="4">
    <source>
        <dbReference type="EMBL" id="HJC64252.1"/>
    </source>
</evidence>
<proteinExistence type="predicted"/>
<reference evidence="4" key="1">
    <citation type="journal article" date="2021" name="PeerJ">
        <title>Extensive microbial diversity within the chicken gut microbiome revealed by metagenomics and culture.</title>
        <authorList>
            <person name="Gilroy R."/>
            <person name="Ravi A."/>
            <person name="Getino M."/>
            <person name="Pursley I."/>
            <person name="Horton D.L."/>
            <person name="Alikhan N.F."/>
            <person name="Baker D."/>
            <person name="Gharbi K."/>
            <person name="Hall N."/>
            <person name="Watson M."/>
            <person name="Adriaenssens E.M."/>
            <person name="Foster-Nyarko E."/>
            <person name="Jarju S."/>
            <person name="Secka A."/>
            <person name="Antonio M."/>
            <person name="Oren A."/>
            <person name="Chaudhuri R.R."/>
            <person name="La Ragione R."/>
            <person name="Hildebrand F."/>
            <person name="Pallen M.J."/>
        </authorList>
    </citation>
    <scope>NUCLEOTIDE SEQUENCE</scope>
    <source>
        <strain evidence="4">ChiBcec2-3848</strain>
    </source>
</reference>
<organism evidence="4 5">
    <name type="scientific">Candidatus Blautia merdavium</name>
    <dbReference type="NCBI Taxonomy" id="2838494"/>
    <lineage>
        <taxon>Bacteria</taxon>
        <taxon>Bacillati</taxon>
        <taxon>Bacillota</taxon>
        <taxon>Clostridia</taxon>
        <taxon>Lachnospirales</taxon>
        <taxon>Lachnospiraceae</taxon>
        <taxon>Blautia</taxon>
    </lineage>
</organism>
<gene>
    <name evidence="4" type="ORF">H9753_11635</name>
</gene>
<dbReference type="InterPro" id="IPR018770">
    <property type="entry name" value="ChloroindolylP_hydrolase"/>
</dbReference>
<comment type="caution">
    <text evidence="4">The sequence shown here is derived from an EMBL/GenBank/DDBJ whole genome shotgun (WGS) entry which is preliminary data.</text>
</comment>
<feature type="transmembrane region" description="Helical" evidence="2">
    <location>
        <begin position="165"/>
        <end position="186"/>
    </location>
</feature>
<evidence type="ECO:0000256" key="1">
    <source>
        <dbReference type="SAM" id="MobiDB-lite"/>
    </source>
</evidence>
<evidence type="ECO:0000313" key="5">
    <source>
        <dbReference type="Proteomes" id="UP000823886"/>
    </source>
</evidence>
<accession>A0A9D2PNF0</accession>
<reference evidence="4" key="2">
    <citation type="submission" date="2021-04" db="EMBL/GenBank/DDBJ databases">
        <authorList>
            <person name="Gilroy R."/>
        </authorList>
    </citation>
    <scope>NUCLEOTIDE SEQUENCE</scope>
    <source>
        <strain evidence="4">ChiBcec2-3848</strain>
    </source>
</reference>
<dbReference type="GO" id="GO:0005085">
    <property type="term" value="F:guanyl-nucleotide exchange factor activity"/>
    <property type="evidence" value="ECO:0007669"/>
    <property type="project" value="InterPro"/>
</dbReference>
<feature type="transmembrane region" description="Helical" evidence="2">
    <location>
        <begin position="126"/>
        <end position="153"/>
    </location>
</feature>
<keyword evidence="2" id="KW-0812">Transmembrane</keyword>
<dbReference type="Proteomes" id="UP000823886">
    <property type="component" value="Unassembled WGS sequence"/>
</dbReference>
<dbReference type="AlphaFoldDB" id="A0A9D2PNF0"/>
<dbReference type="Pfam" id="PF10112">
    <property type="entry name" value="Halogen_Hydrol"/>
    <property type="match status" value="1"/>
</dbReference>
<feature type="region of interest" description="Disordered" evidence="1">
    <location>
        <begin position="55"/>
        <end position="87"/>
    </location>
</feature>
<keyword evidence="2" id="KW-1133">Transmembrane helix</keyword>
<protein>
    <submittedName>
        <fullName evidence="4">5-bromo-4-chloroindolyl phosphate hydrolysis family protein</fullName>
    </submittedName>
</protein>
<name>A0A9D2PNF0_9FIRM</name>
<evidence type="ECO:0000256" key="2">
    <source>
        <dbReference type="SAM" id="Phobius"/>
    </source>
</evidence>
<dbReference type="PROSITE" id="PS50010">
    <property type="entry name" value="DH_2"/>
    <property type="match status" value="1"/>
</dbReference>
<sequence length="429" mass="48764">MAGNDWNNLGRDVKDIVQRAIDTGDFRALNRDLGVTLENALGNVAESVKRAGKAGMSGMGKGWQNQGGAQPFEEEGPRPYGPGNGYSSSYSYRPFRRYRKSENERRMKEAREEFALFVNTSWAKAIGLLFTVLGTALTIMFGLTAGTLGIVSLFSQAMADQMGTIMLVFGPALVLSAGVGIWGNGLRRKIKRFRSYVRTLNGKPYGDIEDLAQSVNKSEKFVRKDLKKMIRKKMFLEGHLDKTESCLIVSNDAYEQYKETEKNAEERAAKAAQEPERKLSEEVQKVIEEGNRYIEEIRRSNDAIPGVEVSNKMYHMENVIRRIFQRVEQHPELIDDLHKFMHYYLPTTMKLLKAYEELDKQDVQGENIRTAKQEIENTLDTINTAFENLLDSFYKDTAWDVSSDISVLKTMLAQEGLTGEKDFQRKEKN</sequence>
<dbReference type="InterPro" id="IPR000219">
    <property type="entry name" value="DH_dom"/>
</dbReference>
<feature type="domain" description="DH" evidence="3">
    <location>
        <begin position="205"/>
        <end position="385"/>
    </location>
</feature>
<dbReference type="EMBL" id="DWVZ01000152">
    <property type="protein sequence ID" value="HJC64252.1"/>
    <property type="molecule type" value="Genomic_DNA"/>
</dbReference>
<keyword evidence="2" id="KW-0472">Membrane</keyword>